<dbReference type="SUPFAM" id="SSF51316">
    <property type="entry name" value="Mss4-like"/>
    <property type="match status" value="1"/>
</dbReference>
<accession>A0A1C7MMM2</accession>
<dbReference type="PROSITE" id="PS51891">
    <property type="entry name" value="CENP_V_GFA"/>
    <property type="match status" value="1"/>
</dbReference>
<dbReference type="STRING" id="5627.A0A1C7MMM2"/>
<dbReference type="InterPro" id="IPR006913">
    <property type="entry name" value="CENP-V/GFA"/>
</dbReference>
<dbReference type="Proteomes" id="UP000092993">
    <property type="component" value="Unassembled WGS sequence"/>
</dbReference>
<evidence type="ECO:0000256" key="1">
    <source>
        <dbReference type="ARBA" id="ARBA00005495"/>
    </source>
</evidence>
<dbReference type="InterPro" id="IPR011057">
    <property type="entry name" value="Mss4-like_sf"/>
</dbReference>
<evidence type="ECO:0000256" key="2">
    <source>
        <dbReference type="ARBA" id="ARBA00022723"/>
    </source>
</evidence>
<organism evidence="6 7">
    <name type="scientific">Grifola frondosa</name>
    <name type="common">Maitake</name>
    <name type="synonym">Polyporus frondosus</name>
    <dbReference type="NCBI Taxonomy" id="5627"/>
    <lineage>
        <taxon>Eukaryota</taxon>
        <taxon>Fungi</taxon>
        <taxon>Dikarya</taxon>
        <taxon>Basidiomycota</taxon>
        <taxon>Agaricomycotina</taxon>
        <taxon>Agaricomycetes</taxon>
        <taxon>Polyporales</taxon>
        <taxon>Grifolaceae</taxon>
        <taxon>Grifola</taxon>
    </lineage>
</organism>
<reference evidence="6 7" key="1">
    <citation type="submission" date="2016-03" db="EMBL/GenBank/DDBJ databases">
        <title>Whole genome sequencing of Grifola frondosa 9006-11.</title>
        <authorList>
            <person name="Min B."/>
            <person name="Park H."/>
            <person name="Kim J.-G."/>
            <person name="Cho H."/>
            <person name="Oh Y.-L."/>
            <person name="Kong W.-S."/>
            <person name="Choi I.-G."/>
        </authorList>
    </citation>
    <scope>NUCLEOTIDE SEQUENCE [LARGE SCALE GENOMIC DNA]</scope>
    <source>
        <strain evidence="6 7">9006-11</strain>
    </source>
</reference>
<dbReference type="AlphaFoldDB" id="A0A1C7MMM2"/>
<dbReference type="GO" id="GO:0016846">
    <property type="term" value="F:carbon-sulfur lyase activity"/>
    <property type="evidence" value="ECO:0007669"/>
    <property type="project" value="InterPro"/>
</dbReference>
<evidence type="ECO:0000256" key="3">
    <source>
        <dbReference type="ARBA" id="ARBA00022833"/>
    </source>
</evidence>
<dbReference type="OMA" id="AMGYCHC"/>
<dbReference type="PANTHER" id="PTHR33337">
    <property type="entry name" value="GFA DOMAIN-CONTAINING PROTEIN"/>
    <property type="match status" value="1"/>
</dbReference>
<dbReference type="GO" id="GO:0046872">
    <property type="term" value="F:metal ion binding"/>
    <property type="evidence" value="ECO:0007669"/>
    <property type="project" value="UniProtKB-KW"/>
</dbReference>
<gene>
    <name evidence="6" type="ORF">A0H81_01884</name>
</gene>
<keyword evidence="3" id="KW-0862">Zinc</keyword>
<evidence type="ECO:0000259" key="5">
    <source>
        <dbReference type="PROSITE" id="PS51891"/>
    </source>
</evidence>
<keyword evidence="4" id="KW-0456">Lyase</keyword>
<evidence type="ECO:0000313" key="7">
    <source>
        <dbReference type="Proteomes" id="UP000092993"/>
    </source>
</evidence>
<name>A0A1C7MMM2_GRIFR</name>
<dbReference type="Gene3D" id="3.90.1590.10">
    <property type="entry name" value="glutathione-dependent formaldehyde- activating enzyme (gfa)"/>
    <property type="match status" value="1"/>
</dbReference>
<evidence type="ECO:0000313" key="6">
    <source>
        <dbReference type="EMBL" id="OBZ78112.1"/>
    </source>
</evidence>
<dbReference type="Pfam" id="PF04828">
    <property type="entry name" value="GFA"/>
    <property type="match status" value="1"/>
</dbReference>
<proteinExistence type="inferred from homology"/>
<comment type="caution">
    <text evidence="6">The sequence shown here is derived from an EMBL/GenBank/DDBJ whole genome shotgun (WGS) entry which is preliminary data.</text>
</comment>
<feature type="domain" description="CENP-V/GFA" evidence="5">
    <location>
        <begin position="48"/>
        <end position="150"/>
    </location>
</feature>
<evidence type="ECO:0000256" key="4">
    <source>
        <dbReference type="ARBA" id="ARBA00023239"/>
    </source>
</evidence>
<dbReference type="OrthoDB" id="9970124at2759"/>
<comment type="similarity">
    <text evidence="1">Belongs to the Gfa family.</text>
</comment>
<keyword evidence="7" id="KW-1185">Reference proteome</keyword>
<sequence>MGLPPTRLAEALIGSARRARAATTMTATTLSGARVIATHRGNLDEMNLTGSCFCGVVSYALSGKPLLSAYCHCTNCQRLTGCPFVHTIHFPASAFTWTHAARLDAFVIPDRPWKTRFRCPTCGACVASANSKAGKYSVGRAARGALEAWDAVRPTAHIFYGTRMLDVPDALGKWEGYEGASARLE</sequence>
<dbReference type="EMBL" id="LUGG01000002">
    <property type="protein sequence ID" value="OBZ78112.1"/>
    <property type="molecule type" value="Genomic_DNA"/>
</dbReference>
<protein>
    <recommendedName>
        <fullName evidence="5">CENP-V/GFA domain-containing protein</fullName>
    </recommendedName>
</protein>
<keyword evidence="2" id="KW-0479">Metal-binding</keyword>
<dbReference type="PANTHER" id="PTHR33337:SF40">
    <property type="entry name" value="CENP-V_GFA DOMAIN-CONTAINING PROTEIN-RELATED"/>
    <property type="match status" value="1"/>
</dbReference>